<feature type="disulfide bond" evidence="11">
    <location>
        <begin position="167"/>
        <end position="193"/>
    </location>
</feature>
<evidence type="ECO:0000256" key="7">
    <source>
        <dbReference type="ARBA" id="ARBA00023136"/>
    </source>
</evidence>
<dbReference type="InterPro" id="IPR000772">
    <property type="entry name" value="Ricin_B_lectin"/>
</dbReference>
<evidence type="ECO:0000256" key="1">
    <source>
        <dbReference type="ARBA" id="ARBA00004167"/>
    </source>
</evidence>
<feature type="domain" description="C-type lectin" evidence="14">
    <location>
        <begin position="361"/>
        <end position="478"/>
    </location>
</feature>
<sequence>MKMKIVRVVILLLLDLSNCLAQSDGNFLIYSVHYNKCFTNSVSFTSLSYCDPHAKSQQFRWISNDRILNIITSKCLGVGSKTVGRTLQWLKCEENNKLQEWECIGDSLLRLKNESLYLIASDNGVPFISNNNGTRSKWTIHGTQNSICSRPYEEVYTIDGNAFGRPCYFPFKFENKWYSDCTKDGAQSQRLWCSVESNYKDKQLWGYCPTPDNTFWSKNPLTNVYYQLNDKSALTWHQARKSCQQQGAELLSVSEPHEHTFVSGMILKTQDSLWTGLNKLDVSSGWQWSNGQPLRYLKWSSGFPTTQPDYSCGVLRTQYSSEWTNERCSNRHGYICQRGHSVPTVPPVVHTGFCQSPWIPYSGHCYLLHRNKKTWLEARGACLREGGDLPSVLNTEEQSFVITQLGYLKTDELWIGFNDRKTQMLFEWSDQSSVPFASWEVGEPSHNAVHAEDCVLMRGEEGKWADEICERKHGFICKKKTSSTASNNDTVVTSPGCKTGWSRYGYYCYMAGSETKTFEEAKQMCEKAGSHLVDIASRVENAFLVSLVGARPEKYFWTGLSNQKDLHTFEWTNTKKVPFTNFNAGMPGRKQGCVTMTTGLLAGLWDVFSCSNKEKYICKQPAEGLVTTQAPPSTPALGCSEGWIPVGTRDICVKFFNVYTSQMKTWNDALDYCRELGGDLLSIHQDTDIPWKLSGHPAWIGYSIQDPSVGYVWSDGSASSYQNWASDEPNNLNNMENCVEMRISWWDEDGFWNDMNCQDKKDWYCQIPKGKTPNEVNVTEPVYNVTEDGWIEFKGNQYFVSYYPSVSANEARIKCKKGHGDLVVINDEEERVFIWHQAKEMYRDVIIGLAVDLDGSYQWMDGSPVVYQAWEENQPALLNSEERCVKMTQTQGLWETINCGDELSFACKRSESPPVNATVAPTEEPKGGCAPEWKKFETKCYIMRDGLKTWKDAREYCREMGGDLVSIINEQQQAFLTTMVSNKTTDFWIGFSNLANGRFRWTDGSTVAFTEWAKGEPEANRECAVLGQGSGTGFGKWVATDCNSTHGFICTRHVDPALTPVPFQFPETYFKIGNSSLKMIQRNQTWSEANRTCNADRAHLVSIRSSLTQAYAKLQVFRTKQPVWIGLNSVQTSGYFSWSSNWHMNMEKWAFGEPQQNHPCVYMDVNGQWRTALCNETFYSICEQSTEIPPAPPVQYPGQCPESTGENPLRWIPFRDSCYAFMNDYQPWSRASRMCLTWGASLVSIMDEAEQRFLENNLALLESYKGFWIGLFKTFKGHWLWIDGNVVDYTNWETVENMDEEEIFDTLWDPTCTHISTETKRWRKMHCDHSYMSFICKTAKVIPPTIKAPVIGPEPHRVYTGLAVFLAIAGFSVLGVLAYIYIHKNPKTLSLPTFENPMYGNIGGALFRSKDSKALIDNIEIAE</sequence>
<keyword evidence="2" id="KW-0254">Endocytosis</keyword>
<feature type="transmembrane region" description="Helical" evidence="12">
    <location>
        <begin position="1358"/>
        <end position="1382"/>
    </location>
</feature>
<dbReference type="PROSITE" id="PS51092">
    <property type="entry name" value="FN2_2"/>
    <property type="match status" value="1"/>
</dbReference>
<keyword evidence="10" id="KW-0325">Glycoprotein</keyword>
<evidence type="ECO:0000256" key="10">
    <source>
        <dbReference type="ARBA" id="ARBA00023180"/>
    </source>
</evidence>
<accession>A0A9W8C7F4</accession>
<dbReference type="InterPro" id="IPR035992">
    <property type="entry name" value="Ricin_B-like_lectins"/>
</dbReference>
<dbReference type="CDD" id="cd00037">
    <property type="entry name" value="CLECT"/>
    <property type="match status" value="8"/>
</dbReference>
<dbReference type="SMART" id="SM00059">
    <property type="entry name" value="FN2"/>
    <property type="match status" value="1"/>
</dbReference>
<dbReference type="SUPFAM" id="SSF56436">
    <property type="entry name" value="C-type lectin-like"/>
    <property type="match status" value="8"/>
</dbReference>
<dbReference type="SUPFAM" id="SSF57440">
    <property type="entry name" value="Kringle-like"/>
    <property type="match status" value="1"/>
</dbReference>
<proteinExistence type="predicted"/>
<protein>
    <submittedName>
        <fullName evidence="16">Mannose receptor c type 1</fullName>
    </submittedName>
</protein>
<feature type="domain" description="C-type lectin" evidence="14">
    <location>
        <begin position="793"/>
        <end position="908"/>
    </location>
</feature>
<evidence type="ECO:0000256" key="13">
    <source>
        <dbReference type="SAM" id="SignalP"/>
    </source>
</evidence>
<dbReference type="InterPro" id="IPR016187">
    <property type="entry name" value="CTDL_fold"/>
</dbReference>
<evidence type="ECO:0000259" key="15">
    <source>
        <dbReference type="PROSITE" id="PS51092"/>
    </source>
</evidence>
<dbReference type="GO" id="GO:0016020">
    <property type="term" value="C:membrane"/>
    <property type="evidence" value="ECO:0007669"/>
    <property type="project" value="UniProtKB-SubCell"/>
</dbReference>
<dbReference type="InterPro" id="IPR016186">
    <property type="entry name" value="C-type_lectin-like/link_sf"/>
</dbReference>
<dbReference type="SMART" id="SM00034">
    <property type="entry name" value="CLECT"/>
    <property type="match status" value="8"/>
</dbReference>
<evidence type="ECO:0000256" key="12">
    <source>
        <dbReference type="SAM" id="Phobius"/>
    </source>
</evidence>
<feature type="disulfide bond" evidence="11">
    <location>
        <begin position="181"/>
        <end position="208"/>
    </location>
</feature>
<feature type="domain" description="C-type lectin" evidence="14">
    <location>
        <begin position="1214"/>
        <end position="1328"/>
    </location>
</feature>
<keyword evidence="17" id="KW-1185">Reference proteome</keyword>
<keyword evidence="7 12" id="KW-0472">Membrane</keyword>
<evidence type="ECO:0000256" key="8">
    <source>
        <dbReference type="ARBA" id="ARBA00023157"/>
    </source>
</evidence>
<keyword evidence="9 16" id="KW-0675">Receptor</keyword>
<dbReference type="GO" id="GO:0006897">
    <property type="term" value="P:endocytosis"/>
    <property type="evidence" value="ECO:0007669"/>
    <property type="project" value="UniProtKB-KW"/>
</dbReference>
<evidence type="ECO:0000313" key="16">
    <source>
        <dbReference type="EMBL" id="KAI7809725.1"/>
    </source>
</evidence>
<feature type="domain" description="Fibronectin type-II" evidence="15">
    <location>
        <begin position="162"/>
        <end position="210"/>
    </location>
</feature>
<reference evidence="16" key="1">
    <citation type="submission" date="2021-02" db="EMBL/GenBank/DDBJ databases">
        <title>Comparative genomics reveals that relaxation of natural selection precedes convergent phenotypic evolution of cavefish.</title>
        <authorList>
            <person name="Peng Z."/>
        </authorList>
    </citation>
    <scope>NUCLEOTIDE SEQUENCE</scope>
    <source>
        <tissue evidence="16">Muscle</tissue>
    </source>
</reference>
<feature type="domain" description="C-type lectin" evidence="14">
    <location>
        <begin position="648"/>
        <end position="766"/>
    </location>
</feature>
<dbReference type="InterPro" id="IPR000562">
    <property type="entry name" value="FN_type2_dom"/>
</dbReference>
<dbReference type="InterPro" id="IPR050111">
    <property type="entry name" value="C-type_lectin/snaclec_domain"/>
</dbReference>
<evidence type="ECO:0000256" key="4">
    <source>
        <dbReference type="ARBA" id="ARBA00022729"/>
    </source>
</evidence>
<dbReference type="PROSITE" id="PS50231">
    <property type="entry name" value="RICIN_B_LECTIN"/>
    <property type="match status" value="1"/>
</dbReference>
<dbReference type="PANTHER" id="PTHR22803">
    <property type="entry name" value="MANNOSE, PHOSPHOLIPASE, LECTIN RECEPTOR RELATED"/>
    <property type="match status" value="1"/>
</dbReference>
<dbReference type="InterPro" id="IPR013806">
    <property type="entry name" value="Kringle-like"/>
</dbReference>
<evidence type="ECO:0000256" key="2">
    <source>
        <dbReference type="ARBA" id="ARBA00022583"/>
    </source>
</evidence>
<dbReference type="CDD" id="cd00062">
    <property type="entry name" value="FN2"/>
    <property type="match status" value="1"/>
</dbReference>
<comment type="caution">
    <text evidence="16">The sequence shown here is derived from an EMBL/GenBank/DDBJ whole genome shotgun (WGS) entry which is preliminary data.</text>
</comment>
<keyword evidence="5" id="KW-0677">Repeat</keyword>
<evidence type="ECO:0000256" key="3">
    <source>
        <dbReference type="ARBA" id="ARBA00022692"/>
    </source>
</evidence>
<dbReference type="PROSITE" id="PS50041">
    <property type="entry name" value="C_TYPE_LECTIN_2"/>
    <property type="match status" value="8"/>
</dbReference>
<dbReference type="FunFam" id="3.10.100.10:FF:000025">
    <property type="entry name" value="Mannose receptor C-type 1"/>
    <property type="match status" value="1"/>
</dbReference>
<evidence type="ECO:0000256" key="6">
    <source>
        <dbReference type="ARBA" id="ARBA00022989"/>
    </source>
</evidence>
<evidence type="ECO:0000256" key="5">
    <source>
        <dbReference type="ARBA" id="ARBA00022737"/>
    </source>
</evidence>
<evidence type="ECO:0000256" key="11">
    <source>
        <dbReference type="PROSITE-ProRule" id="PRU00479"/>
    </source>
</evidence>
<dbReference type="PROSITE" id="PS00023">
    <property type="entry name" value="FN2_1"/>
    <property type="match status" value="1"/>
</dbReference>
<name>A0A9W8C7F4_TRIRA</name>
<feature type="domain" description="C-type lectin" evidence="14">
    <location>
        <begin position="1072"/>
        <end position="1183"/>
    </location>
</feature>
<dbReference type="Pfam" id="PF00059">
    <property type="entry name" value="Lectin_C"/>
    <property type="match status" value="8"/>
</dbReference>
<dbReference type="InterPro" id="IPR036943">
    <property type="entry name" value="FN_type2_sf"/>
</dbReference>
<evidence type="ECO:0000259" key="14">
    <source>
        <dbReference type="PROSITE" id="PS50041"/>
    </source>
</evidence>
<gene>
    <name evidence="16" type="ORF">IRJ41_016332</name>
</gene>
<organism evidence="16 17">
    <name type="scientific">Triplophysa rosa</name>
    <name type="common">Cave loach</name>
    <dbReference type="NCBI Taxonomy" id="992332"/>
    <lineage>
        <taxon>Eukaryota</taxon>
        <taxon>Metazoa</taxon>
        <taxon>Chordata</taxon>
        <taxon>Craniata</taxon>
        <taxon>Vertebrata</taxon>
        <taxon>Euteleostomi</taxon>
        <taxon>Actinopterygii</taxon>
        <taxon>Neopterygii</taxon>
        <taxon>Teleostei</taxon>
        <taxon>Ostariophysi</taxon>
        <taxon>Cypriniformes</taxon>
        <taxon>Nemacheilidae</taxon>
        <taxon>Triplophysa</taxon>
    </lineage>
</organism>
<dbReference type="PRINTS" id="PR00013">
    <property type="entry name" value="FNTYPEII"/>
</dbReference>
<dbReference type="Pfam" id="PF24562">
    <property type="entry name" value="CysR_MRC2_N"/>
    <property type="match status" value="1"/>
</dbReference>
<dbReference type="Gene3D" id="3.10.100.10">
    <property type="entry name" value="Mannose-Binding Protein A, subunit A"/>
    <property type="match status" value="8"/>
</dbReference>
<keyword evidence="8 11" id="KW-1015">Disulfide bond</keyword>
<evidence type="ECO:0000313" key="17">
    <source>
        <dbReference type="Proteomes" id="UP001059041"/>
    </source>
</evidence>
<dbReference type="Pfam" id="PF00040">
    <property type="entry name" value="fn2"/>
    <property type="match status" value="1"/>
</dbReference>
<dbReference type="Proteomes" id="UP001059041">
    <property type="component" value="Linkage Group LG5"/>
</dbReference>
<feature type="signal peptide" evidence="13">
    <location>
        <begin position="1"/>
        <end position="21"/>
    </location>
</feature>
<keyword evidence="3 12" id="KW-0812">Transmembrane</keyword>
<dbReference type="InterPro" id="IPR001304">
    <property type="entry name" value="C-type_lectin-like"/>
</dbReference>
<feature type="domain" description="C-type lectin" evidence="14">
    <location>
        <begin position="226"/>
        <end position="337"/>
    </location>
</feature>
<dbReference type="SUPFAM" id="SSF50370">
    <property type="entry name" value="Ricin B-like lectins"/>
    <property type="match status" value="1"/>
</dbReference>
<comment type="subcellular location">
    <subcellularLocation>
        <location evidence="1">Membrane</location>
        <topology evidence="1">Single-pass membrane protein</topology>
    </subcellularLocation>
</comment>
<dbReference type="FunFam" id="3.10.100.10:FF:000023">
    <property type="entry name" value="Macrophage mannose receptor 1"/>
    <property type="match status" value="1"/>
</dbReference>
<dbReference type="FunFam" id="2.10.10.10:FF:000001">
    <property type="entry name" value="Fibronectin 1a isoform 1"/>
    <property type="match status" value="1"/>
</dbReference>
<keyword evidence="6 12" id="KW-1133">Transmembrane helix</keyword>
<evidence type="ECO:0000256" key="9">
    <source>
        <dbReference type="ARBA" id="ARBA00023170"/>
    </source>
</evidence>
<dbReference type="Gene3D" id="2.10.10.10">
    <property type="entry name" value="Fibronectin, type II, collagen-binding"/>
    <property type="match status" value="1"/>
</dbReference>
<keyword evidence="4 13" id="KW-0732">Signal</keyword>
<dbReference type="EMBL" id="JAFHDT010000005">
    <property type="protein sequence ID" value="KAI7809725.1"/>
    <property type="molecule type" value="Genomic_DNA"/>
</dbReference>
<feature type="domain" description="C-type lectin" evidence="14">
    <location>
        <begin position="504"/>
        <end position="619"/>
    </location>
</feature>
<feature type="chain" id="PRO_5040901913" evidence="13">
    <location>
        <begin position="22"/>
        <end position="1423"/>
    </location>
</feature>
<dbReference type="Gene3D" id="2.80.10.50">
    <property type="match status" value="1"/>
</dbReference>
<feature type="domain" description="C-type lectin" evidence="14">
    <location>
        <begin position="936"/>
        <end position="1051"/>
    </location>
</feature>